<gene>
    <name evidence="7" type="ORF">MOP44_22550</name>
</gene>
<feature type="transmembrane region" description="Helical" evidence="5">
    <location>
        <begin position="80"/>
        <end position="99"/>
    </location>
</feature>
<sequence length="172" mass="18554">MKTILRTLLYLALIVWLGAEIFFPVVAAISFKTQPDTHLAGSIVGQLLRILHSMGLVSGIVALALLALAPTWNIYKSRVVIAPMVALVIMLACTAYSQFGIIPAMERDRIAAGGAIDTTDTSSPYTQDFNKLHGRSTFVEETVLLLGLITVVLVARAETASAEQPRFATAIR</sequence>
<feature type="transmembrane region" description="Helical" evidence="5">
    <location>
        <begin position="7"/>
        <end position="30"/>
    </location>
</feature>
<evidence type="ECO:0000313" key="7">
    <source>
        <dbReference type="EMBL" id="UWZ83336.1"/>
    </source>
</evidence>
<feature type="domain" description="TMEM205-like" evidence="6">
    <location>
        <begin position="11"/>
        <end position="106"/>
    </location>
</feature>
<keyword evidence="2 5" id="KW-0812">Transmembrane</keyword>
<name>A0A9J7BKH8_9BACT</name>
<feature type="transmembrane region" description="Helical" evidence="5">
    <location>
        <begin position="50"/>
        <end position="68"/>
    </location>
</feature>
<organism evidence="7 8">
    <name type="scientific">Occallatibacter riparius</name>
    <dbReference type="NCBI Taxonomy" id="1002689"/>
    <lineage>
        <taxon>Bacteria</taxon>
        <taxon>Pseudomonadati</taxon>
        <taxon>Acidobacteriota</taxon>
        <taxon>Terriglobia</taxon>
        <taxon>Terriglobales</taxon>
        <taxon>Acidobacteriaceae</taxon>
        <taxon>Occallatibacter</taxon>
    </lineage>
</organism>
<protein>
    <submittedName>
        <fullName evidence="7">DUF4149 domain-containing protein</fullName>
    </submittedName>
</protein>
<evidence type="ECO:0000256" key="1">
    <source>
        <dbReference type="ARBA" id="ARBA00004370"/>
    </source>
</evidence>
<dbReference type="AlphaFoldDB" id="A0A9J7BKH8"/>
<reference evidence="7" key="1">
    <citation type="submission" date="2021-04" db="EMBL/GenBank/DDBJ databases">
        <title>Phylogenetic analysis of Acidobacteriaceae.</title>
        <authorList>
            <person name="Qiu L."/>
            <person name="Zhang Q."/>
        </authorList>
    </citation>
    <scope>NUCLEOTIDE SEQUENCE</scope>
    <source>
        <strain evidence="7">DSM 25168</strain>
    </source>
</reference>
<proteinExistence type="predicted"/>
<dbReference type="EMBL" id="CP093313">
    <property type="protein sequence ID" value="UWZ83336.1"/>
    <property type="molecule type" value="Genomic_DNA"/>
</dbReference>
<keyword evidence="4 5" id="KW-0472">Membrane</keyword>
<evidence type="ECO:0000256" key="5">
    <source>
        <dbReference type="SAM" id="Phobius"/>
    </source>
</evidence>
<evidence type="ECO:0000259" key="6">
    <source>
        <dbReference type="Pfam" id="PF13664"/>
    </source>
</evidence>
<dbReference type="Proteomes" id="UP001059380">
    <property type="component" value="Chromosome"/>
</dbReference>
<dbReference type="RefSeq" id="WP_260792670.1">
    <property type="nucleotide sequence ID" value="NZ_CP093313.1"/>
</dbReference>
<dbReference type="KEGG" id="orp:MOP44_22550"/>
<accession>A0A9J7BKH8</accession>
<keyword evidence="8" id="KW-1185">Reference proteome</keyword>
<keyword evidence="3 5" id="KW-1133">Transmembrane helix</keyword>
<evidence type="ECO:0000256" key="4">
    <source>
        <dbReference type="ARBA" id="ARBA00023136"/>
    </source>
</evidence>
<evidence type="ECO:0000256" key="3">
    <source>
        <dbReference type="ARBA" id="ARBA00022989"/>
    </source>
</evidence>
<dbReference type="Pfam" id="PF13664">
    <property type="entry name" value="DUF4149"/>
    <property type="match status" value="1"/>
</dbReference>
<evidence type="ECO:0000256" key="2">
    <source>
        <dbReference type="ARBA" id="ARBA00022692"/>
    </source>
</evidence>
<dbReference type="InterPro" id="IPR025423">
    <property type="entry name" value="TMEM205-like"/>
</dbReference>
<evidence type="ECO:0000313" key="8">
    <source>
        <dbReference type="Proteomes" id="UP001059380"/>
    </source>
</evidence>
<dbReference type="GO" id="GO:0016020">
    <property type="term" value="C:membrane"/>
    <property type="evidence" value="ECO:0007669"/>
    <property type="project" value="UniProtKB-SubCell"/>
</dbReference>
<comment type="subcellular location">
    <subcellularLocation>
        <location evidence="1">Membrane</location>
    </subcellularLocation>
</comment>